<dbReference type="Gene3D" id="2.60.40.10">
    <property type="entry name" value="Immunoglobulins"/>
    <property type="match status" value="1"/>
</dbReference>
<dbReference type="InterPro" id="IPR050482">
    <property type="entry name" value="Sensor_HK_TwoCompSys"/>
</dbReference>
<dbReference type="PROSITE" id="PS50109">
    <property type="entry name" value="HIS_KIN"/>
    <property type="match status" value="1"/>
</dbReference>
<keyword evidence="4" id="KW-0472">Membrane</keyword>
<protein>
    <recommendedName>
        <fullName evidence="6">Histidine kinase domain-containing protein</fullName>
    </recommendedName>
</protein>
<keyword evidence="4" id="KW-0812">Transmembrane</keyword>
<dbReference type="KEGG" id="uru:DSM104443_02330"/>
<dbReference type="SUPFAM" id="SSF63829">
    <property type="entry name" value="Calcium-dependent phosphotriesterase"/>
    <property type="match status" value="2"/>
</dbReference>
<gene>
    <name evidence="7" type="ORF">DSM104443_02330</name>
</gene>
<evidence type="ECO:0000313" key="7">
    <source>
        <dbReference type="EMBL" id="QJR11257.1"/>
    </source>
</evidence>
<feature type="signal peptide" evidence="5">
    <location>
        <begin position="1"/>
        <end position="19"/>
    </location>
</feature>
<dbReference type="InterPro" id="IPR036890">
    <property type="entry name" value="HATPase_C_sf"/>
</dbReference>
<feature type="chain" id="PRO_5026996477" description="Histidine kinase domain-containing protein" evidence="5">
    <location>
        <begin position="20"/>
        <end position="991"/>
    </location>
</feature>
<dbReference type="PANTHER" id="PTHR24421">
    <property type="entry name" value="NITRATE/NITRITE SENSOR PROTEIN NARX-RELATED"/>
    <property type="match status" value="1"/>
</dbReference>
<dbReference type="AlphaFoldDB" id="A0A6M4H0C3"/>
<accession>A0A6M4H0C3</accession>
<keyword evidence="3" id="KW-0902">Two-component regulatory system</keyword>
<dbReference type="RefSeq" id="WP_171092459.1">
    <property type="nucleotide sequence ID" value="NZ_CP053069.1"/>
</dbReference>
<dbReference type="Pfam" id="PF07495">
    <property type="entry name" value="Y_Y_Y"/>
    <property type="match status" value="1"/>
</dbReference>
<dbReference type="SUPFAM" id="SSF55874">
    <property type="entry name" value="ATPase domain of HSP90 chaperone/DNA topoisomerase II/histidine kinase"/>
    <property type="match status" value="1"/>
</dbReference>
<name>A0A6M4H0C3_9PROT</name>
<dbReference type="Pfam" id="PF02518">
    <property type="entry name" value="HATPase_c"/>
    <property type="match status" value="1"/>
</dbReference>
<organism evidence="7 8">
    <name type="scientific">Usitatibacter rugosus</name>
    <dbReference type="NCBI Taxonomy" id="2732067"/>
    <lineage>
        <taxon>Bacteria</taxon>
        <taxon>Pseudomonadati</taxon>
        <taxon>Pseudomonadota</taxon>
        <taxon>Betaproteobacteria</taxon>
        <taxon>Nitrosomonadales</taxon>
        <taxon>Usitatibacteraceae</taxon>
        <taxon>Usitatibacter</taxon>
    </lineage>
</organism>
<dbReference type="InterPro" id="IPR013783">
    <property type="entry name" value="Ig-like_fold"/>
</dbReference>
<evidence type="ECO:0000256" key="5">
    <source>
        <dbReference type="SAM" id="SignalP"/>
    </source>
</evidence>
<dbReference type="GO" id="GO:0046983">
    <property type="term" value="F:protein dimerization activity"/>
    <property type="evidence" value="ECO:0007669"/>
    <property type="project" value="InterPro"/>
</dbReference>
<feature type="transmembrane region" description="Helical" evidence="4">
    <location>
        <begin position="754"/>
        <end position="772"/>
    </location>
</feature>
<sequence>MIRLLLLAVMLLPLASVGADIPRSLSQYTHQRWTDENGIPGPTFNLVQGKDGYLWVGAGEGALYRFDGVRFEKIELEGVTGRQGSIEGLVAAANGDVWTWFVLSQTFAVYRSGALRAIEAPKVSDVTELAETRDGAIWARRTGKGTGLLRYAKGEWRKFGPADGLPDDYSRSMLVAADGALWVSYFHSVSRLAPGADRFEKAFDTQGENGRISQDPSGRIWISGKRGSYPLTGPGAQGAAPPVRFPYPTANPPVPGRPMFDRDGHLWLALPFGGGLQRVTAPDPAGGNSAEEAASRVETFGVRDGLTAAVTTQLLEDREGNIWVVTEKGLDKFRAATVRVEPMLTKPTPFGDALMASSDGSVYIGESDAVYRVAPGGQPQVILKSTSTPSAICEGPDGAAWIMSSEPIVVWKGDRIVGRVPKAPAEAVIQDCAFDRHGDLWVTAKASGMFRYRDKRWEPMFGPVDRENYFPSGMTRDSRQRLVLQWGPKTLSWIDHPERTSAKLGDAPENLITVYGSPRGHVLSGSSRAFRQFRDGRVETITEAQGLHYRGVKGIAETSGGDTWTVNENFIARTRTADLDRAFAEPAFQPAVVKLSYDDGLPGRIYARAARAMVRGGDGRLWISTLLGTVWMDPERIIRNALMPPVVITSLIVDGKLHRDPGSLTLPAAPSNVEINYAGLSYANPKRVEFRYRLEGYDKDWVDPGTRRQAFYTNLAPGTYRFRVKAANNEGVWNETGAALDFEIPPTFVQSRTFLALCIALGVLLLWAIYRLRVAQVTARIRSRLEAQTIERERIARELHDTLLQSTQGLILHIQAAATNMAPGEAPRKQLEAALEHANDVVAEGRNRVLDLRIAGGQGDVRTVLQEIADATPFDPRIPVHIKVEGKVRPVHPLVLAEVKQIASEALFNIARHARAKSVKVTLTFALRELRIRIHDDGIGIAEELLAAGSKPGHFGLPGMRERAQNIGGTLAVESRPGAGTDVTLILPASD</sequence>
<evidence type="ECO:0000256" key="1">
    <source>
        <dbReference type="ARBA" id="ARBA00022679"/>
    </source>
</evidence>
<dbReference type="CDD" id="cd16917">
    <property type="entry name" value="HATPase_UhpB-NarQ-NarX-like"/>
    <property type="match status" value="1"/>
</dbReference>
<dbReference type="GO" id="GO:0000155">
    <property type="term" value="F:phosphorelay sensor kinase activity"/>
    <property type="evidence" value="ECO:0007669"/>
    <property type="project" value="InterPro"/>
</dbReference>
<keyword evidence="2" id="KW-0418">Kinase</keyword>
<keyword evidence="4" id="KW-1133">Transmembrane helix</keyword>
<dbReference type="InterPro" id="IPR015943">
    <property type="entry name" value="WD40/YVTN_repeat-like_dom_sf"/>
</dbReference>
<evidence type="ECO:0000256" key="3">
    <source>
        <dbReference type="ARBA" id="ARBA00023012"/>
    </source>
</evidence>
<proteinExistence type="predicted"/>
<dbReference type="InterPro" id="IPR003594">
    <property type="entry name" value="HATPase_dom"/>
</dbReference>
<dbReference type="PANTHER" id="PTHR24421:SF62">
    <property type="entry name" value="SENSORY TRANSDUCTION HISTIDINE KINASE"/>
    <property type="match status" value="1"/>
</dbReference>
<evidence type="ECO:0000313" key="8">
    <source>
        <dbReference type="Proteomes" id="UP000501534"/>
    </source>
</evidence>
<dbReference type="Proteomes" id="UP000501534">
    <property type="component" value="Chromosome"/>
</dbReference>
<dbReference type="Gene3D" id="2.130.10.10">
    <property type="entry name" value="YVTN repeat-like/Quinoprotein amine dehydrogenase"/>
    <property type="match status" value="3"/>
</dbReference>
<dbReference type="GO" id="GO:0016020">
    <property type="term" value="C:membrane"/>
    <property type="evidence" value="ECO:0007669"/>
    <property type="project" value="InterPro"/>
</dbReference>
<keyword evidence="5" id="KW-0732">Signal</keyword>
<dbReference type="SMART" id="SM00387">
    <property type="entry name" value="HATPase_c"/>
    <property type="match status" value="1"/>
</dbReference>
<reference evidence="7 8" key="1">
    <citation type="submission" date="2020-04" db="EMBL/GenBank/DDBJ databases">
        <title>Usitatibacter rugosus gen. nov., sp. nov. and Usitatibacter palustris sp. nov., novel members of Usitatibacteraceae fam. nov. within the order Nitrosomonadales isolated from soil.</title>
        <authorList>
            <person name="Huber K.J."/>
            <person name="Neumann-Schaal M."/>
            <person name="Geppert A."/>
            <person name="Luckner M."/>
            <person name="Wanner G."/>
            <person name="Overmann J."/>
        </authorList>
    </citation>
    <scope>NUCLEOTIDE SEQUENCE [LARGE SCALE GENOMIC DNA]</scope>
    <source>
        <strain evidence="7 8">0125_3</strain>
    </source>
</reference>
<evidence type="ECO:0000256" key="2">
    <source>
        <dbReference type="ARBA" id="ARBA00022777"/>
    </source>
</evidence>
<keyword evidence="8" id="KW-1185">Reference proteome</keyword>
<dbReference type="Gene3D" id="1.20.5.1930">
    <property type="match status" value="1"/>
</dbReference>
<keyword evidence="1" id="KW-0808">Transferase</keyword>
<evidence type="ECO:0000256" key="4">
    <source>
        <dbReference type="SAM" id="Phobius"/>
    </source>
</evidence>
<dbReference type="InterPro" id="IPR011123">
    <property type="entry name" value="Y_Y_Y"/>
</dbReference>
<evidence type="ECO:0000259" key="6">
    <source>
        <dbReference type="PROSITE" id="PS50109"/>
    </source>
</evidence>
<dbReference type="InterPro" id="IPR011712">
    <property type="entry name" value="Sig_transdc_His_kin_sub3_dim/P"/>
</dbReference>
<dbReference type="EMBL" id="CP053069">
    <property type="protein sequence ID" value="QJR11257.1"/>
    <property type="molecule type" value="Genomic_DNA"/>
</dbReference>
<dbReference type="Gene3D" id="3.30.565.10">
    <property type="entry name" value="Histidine kinase-like ATPase, C-terminal domain"/>
    <property type="match status" value="1"/>
</dbReference>
<dbReference type="Pfam" id="PF07730">
    <property type="entry name" value="HisKA_3"/>
    <property type="match status" value="1"/>
</dbReference>
<feature type="domain" description="Histidine kinase" evidence="6">
    <location>
        <begin position="898"/>
        <end position="991"/>
    </location>
</feature>
<dbReference type="InterPro" id="IPR005467">
    <property type="entry name" value="His_kinase_dom"/>
</dbReference>